<dbReference type="Proteomes" id="UP001549119">
    <property type="component" value="Unassembled WGS sequence"/>
</dbReference>
<gene>
    <name evidence="1" type="ORF">ABIC20_002773</name>
</gene>
<protein>
    <submittedName>
        <fullName evidence="1">Uncharacterized protein</fullName>
    </submittedName>
</protein>
<name>A0ABV2NG34_9HYPH</name>
<comment type="caution">
    <text evidence="1">The sequence shown here is derived from an EMBL/GenBank/DDBJ whole genome shotgun (WGS) entry which is preliminary data.</text>
</comment>
<evidence type="ECO:0000313" key="1">
    <source>
        <dbReference type="EMBL" id="MET3865464.1"/>
    </source>
</evidence>
<keyword evidence="2" id="KW-1185">Reference proteome</keyword>
<proteinExistence type="predicted"/>
<accession>A0ABV2NG34</accession>
<evidence type="ECO:0000313" key="2">
    <source>
        <dbReference type="Proteomes" id="UP001549119"/>
    </source>
</evidence>
<organism evidence="1 2">
    <name type="scientific">Methylobacterium radiotolerans</name>
    <dbReference type="NCBI Taxonomy" id="31998"/>
    <lineage>
        <taxon>Bacteria</taxon>
        <taxon>Pseudomonadati</taxon>
        <taxon>Pseudomonadota</taxon>
        <taxon>Alphaproteobacteria</taxon>
        <taxon>Hyphomicrobiales</taxon>
        <taxon>Methylobacteriaceae</taxon>
        <taxon>Methylobacterium</taxon>
    </lineage>
</organism>
<sequence>MPMRTIIHRKPTKRMDPFSRAVMRELNSRALVGIPGDSMHPGEKGEAPISNAVLGYLFEHGQPEKNLPERPHLVPGVESIRDQAAERLLKAAKAAFLGDLDAPEKALHAVGLMAVAAVQQQITDGAFAPLAERTIKARLRRGRTGTKPLIDTGAYRRSFTYTIRRGNAALPDNS</sequence>
<reference evidence="1 2" key="1">
    <citation type="submission" date="2024-06" db="EMBL/GenBank/DDBJ databases">
        <title>Genomics of switchgrass bacterial isolates.</title>
        <authorList>
            <person name="Shade A."/>
        </authorList>
    </citation>
    <scope>NUCLEOTIDE SEQUENCE [LARGE SCALE GENOMIC DNA]</scope>
    <source>
        <strain evidence="1 2">PvP084</strain>
    </source>
</reference>
<dbReference type="EMBL" id="JBEPNW010000002">
    <property type="protein sequence ID" value="MET3865464.1"/>
    <property type="molecule type" value="Genomic_DNA"/>
</dbReference>
<dbReference type="RefSeq" id="WP_209650874.1">
    <property type="nucleotide sequence ID" value="NZ_JBEPNV010000001.1"/>
</dbReference>